<evidence type="ECO:0000256" key="1">
    <source>
        <dbReference type="SAM" id="MobiDB-lite"/>
    </source>
</evidence>
<feature type="region of interest" description="Disordered" evidence="1">
    <location>
        <begin position="50"/>
        <end position="71"/>
    </location>
</feature>
<reference evidence="2" key="1">
    <citation type="submission" date="2021-01" db="EMBL/GenBank/DDBJ databases">
        <authorList>
            <person name="Corre E."/>
            <person name="Pelletier E."/>
            <person name="Niang G."/>
            <person name="Scheremetjew M."/>
            <person name="Finn R."/>
            <person name="Kale V."/>
            <person name="Holt S."/>
            <person name="Cochrane G."/>
            <person name="Meng A."/>
            <person name="Brown T."/>
            <person name="Cohen L."/>
        </authorList>
    </citation>
    <scope>NUCLEOTIDE SEQUENCE</scope>
    <source>
        <strain evidence="2">308</strain>
    </source>
</reference>
<proteinExistence type="predicted"/>
<sequence length="426" mass="46624">MMSKNRCEKKYRSAFPFSTSPFSRKRVEGRINFPSFDLCFSSPSLSQDLKSVQRSSSSPAKTLSPPSADKNTLNGSLFSIGTLAALHQHERWVERYGIDGDRCGDGQNGTTCLDEGDDDDRPDAWTVAQPCHDDGTQEKFPLCSAVGTSNDADFGGEASPSSGDSYFEDPVRTLVLMSPDRSAVEACQDGTSITLRDRRMRHMDVPYPRRLDGGSGSSGSDPGSPRLEDSRNDGNLMVSGPSKSTINDYDEVSVRIEEDRSSPANDHGYDDVPSFSVSLDESMVRRDEREGDRSSISISEPFSVSESMVMCGFDGKNHQSSSDDIDTPFSMSKSINRSEEKENQAFVVDITSPFSTSESVIVHHRNNSGDINEEHVYHLDEIINGDFDKEGNNYSTSFAHLDISIDVISVGSCESLDVKKGESIGG</sequence>
<dbReference type="AlphaFoldDB" id="A0A7S1FPA8"/>
<organism evidence="2">
    <name type="scientific">Corethron hystrix</name>
    <dbReference type="NCBI Taxonomy" id="216773"/>
    <lineage>
        <taxon>Eukaryota</taxon>
        <taxon>Sar</taxon>
        <taxon>Stramenopiles</taxon>
        <taxon>Ochrophyta</taxon>
        <taxon>Bacillariophyta</taxon>
        <taxon>Coscinodiscophyceae</taxon>
        <taxon>Corethrophycidae</taxon>
        <taxon>Corethrales</taxon>
        <taxon>Corethraceae</taxon>
        <taxon>Corethron</taxon>
    </lineage>
</organism>
<feature type="compositionally biased region" description="Basic and acidic residues" evidence="1">
    <location>
        <begin position="252"/>
        <end position="261"/>
    </location>
</feature>
<feature type="compositionally biased region" description="Basic and acidic residues" evidence="1">
    <location>
        <begin position="202"/>
        <end position="212"/>
    </location>
</feature>
<feature type="region of interest" description="Disordered" evidence="1">
    <location>
        <begin position="188"/>
        <end position="296"/>
    </location>
</feature>
<dbReference type="EMBL" id="HBFR01011538">
    <property type="protein sequence ID" value="CAD8881137.1"/>
    <property type="molecule type" value="Transcribed_RNA"/>
</dbReference>
<name>A0A7S1FPA8_9STRA</name>
<accession>A0A7S1FPA8</accession>
<feature type="compositionally biased region" description="Basic and acidic residues" evidence="1">
    <location>
        <begin position="282"/>
        <end position="293"/>
    </location>
</feature>
<protein>
    <submittedName>
        <fullName evidence="2">Uncharacterized protein</fullName>
    </submittedName>
</protein>
<evidence type="ECO:0000313" key="2">
    <source>
        <dbReference type="EMBL" id="CAD8881137.1"/>
    </source>
</evidence>
<gene>
    <name evidence="2" type="ORF">CHYS00102_LOCUS8324</name>
</gene>